<protein>
    <recommendedName>
        <fullName evidence="3">Disease resistance protein winged helix domain-containing protein</fullName>
    </recommendedName>
</protein>
<evidence type="ECO:0000256" key="1">
    <source>
        <dbReference type="ARBA" id="ARBA00022737"/>
    </source>
</evidence>
<reference evidence="4 5" key="1">
    <citation type="submission" date="2023-03" db="EMBL/GenBank/DDBJ databases">
        <title>WGS of Gossypium arboreum.</title>
        <authorList>
            <person name="Yu D."/>
        </authorList>
    </citation>
    <scope>NUCLEOTIDE SEQUENCE [LARGE SCALE GENOMIC DNA]</scope>
    <source>
        <tissue evidence="4">Leaf</tissue>
    </source>
</reference>
<dbReference type="InterPro" id="IPR044974">
    <property type="entry name" value="Disease_R_plants"/>
</dbReference>
<keyword evidence="1" id="KW-0677">Repeat</keyword>
<dbReference type="InterPro" id="IPR027417">
    <property type="entry name" value="P-loop_NTPase"/>
</dbReference>
<evidence type="ECO:0000259" key="3">
    <source>
        <dbReference type="Pfam" id="PF23559"/>
    </source>
</evidence>
<accession>A0ABR0Q1D8</accession>
<dbReference type="Pfam" id="PF23559">
    <property type="entry name" value="WHD_DRP"/>
    <property type="match status" value="1"/>
</dbReference>
<organism evidence="4 5">
    <name type="scientific">Gossypium arboreum</name>
    <name type="common">Tree cotton</name>
    <name type="synonym">Gossypium nanking</name>
    <dbReference type="NCBI Taxonomy" id="29729"/>
    <lineage>
        <taxon>Eukaryota</taxon>
        <taxon>Viridiplantae</taxon>
        <taxon>Streptophyta</taxon>
        <taxon>Embryophyta</taxon>
        <taxon>Tracheophyta</taxon>
        <taxon>Spermatophyta</taxon>
        <taxon>Magnoliopsida</taxon>
        <taxon>eudicotyledons</taxon>
        <taxon>Gunneridae</taxon>
        <taxon>Pentapetalae</taxon>
        <taxon>rosids</taxon>
        <taxon>malvids</taxon>
        <taxon>Malvales</taxon>
        <taxon>Malvaceae</taxon>
        <taxon>Malvoideae</taxon>
        <taxon>Gossypium</taxon>
    </lineage>
</organism>
<dbReference type="InterPro" id="IPR036388">
    <property type="entry name" value="WH-like_DNA-bd_sf"/>
</dbReference>
<evidence type="ECO:0000256" key="2">
    <source>
        <dbReference type="SAM" id="MobiDB-lite"/>
    </source>
</evidence>
<dbReference type="Gene3D" id="1.10.8.430">
    <property type="entry name" value="Helical domain of apoptotic protease-activating factors"/>
    <property type="match status" value="1"/>
</dbReference>
<evidence type="ECO:0000313" key="5">
    <source>
        <dbReference type="Proteomes" id="UP001358586"/>
    </source>
</evidence>
<proteinExistence type="predicted"/>
<sequence length="398" mass="44915">MAIGEAIVKRCCGLPLAAKTLGGLTRCKPDADEWNKILHSNFWDIPNDASNILPVLTLSHHYLPSHLKRCFAYCSIFPKDYEFEKEELIQLWIAEGLLEFPKDNGNLEERGNEYHKDLRLRSFFQQSKGNKSCFVRHDLISDLAKFVTGEFICRLEGSGGFSVITEKTRHMSNVLEFHDVRQKFQSLAKAKGLRTFLNMNSSFPWVYVSNVLMHDLTVKSSLRVLSLVGYTNISNLPEDIVNASGLNTPALERIAIACVLVVGTVGIETGIGEDGILRGEERIDQHYRHGHSQETYQRPSLIVTLPPATAPLDGTDNSNVEQDAQTDYKFDTEVEDKNHDHGHGSTNVHHEKSPHLQAVEILQHSTQQPPLVEPIDSGESHTQARHQQAIERHRSRRK</sequence>
<dbReference type="InterPro" id="IPR058922">
    <property type="entry name" value="WHD_DRP"/>
</dbReference>
<feature type="domain" description="Disease resistance protein winged helix" evidence="3">
    <location>
        <begin position="76"/>
        <end position="144"/>
    </location>
</feature>
<dbReference type="EMBL" id="JARKNE010000005">
    <property type="protein sequence ID" value="KAK5833066.1"/>
    <property type="molecule type" value="Genomic_DNA"/>
</dbReference>
<dbReference type="SUPFAM" id="SSF52540">
    <property type="entry name" value="P-loop containing nucleoside triphosphate hydrolases"/>
    <property type="match status" value="1"/>
</dbReference>
<dbReference type="PANTHER" id="PTHR23155:SF1241">
    <property type="entry name" value="DISEASE RESISTANCE RPP13-LIKE PROTEIN 1-RELATED"/>
    <property type="match status" value="1"/>
</dbReference>
<dbReference type="InterPro" id="IPR042197">
    <property type="entry name" value="Apaf_helical"/>
</dbReference>
<dbReference type="Gene3D" id="1.10.10.10">
    <property type="entry name" value="Winged helix-like DNA-binding domain superfamily/Winged helix DNA-binding domain"/>
    <property type="match status" value="1"/>
</dbReference>
<keyword evidence="5" id="KW-1185">Reference proteome</keyword>
<gene>
    <name evidence="4" type="ORF">PVK06_016878</name>
</gene>
<evidence type="ECO:0000313" key="4">
    <source>
        <dbReference type="EMBL" id="KAK5833066.1"/>
    </source>
</evidence>
<feature type="region of interest" description="Disordered" evidence="2">
    <location>
        <begin position="362"/>
        <end position="398"/>
    </location>
</feature>
<dbReference type="Proteomes" id="UP001358586">
    <property type="component" value="Chromosome 5"/>
</dbReference>
<dbReference type="PANTHER" id="PTHR23155">
    <property type="entry name" value="DISEASE RESISTANCE PROTEIN RP"/>
    <property type="match status" value="1"/>
</dbReference>
<name>A0ABR0Q1D8_GOSAR</name>
<comment type="caution">
    <text evidence="4">The sequence shown here is derived from an EMBL/GenBank/DDBJ whole genome shotgun (WGS) entry which is preliminary data.</text>
</comment>